<dbReference type="GO" id="GO:0005536">
    <property type="term" value="F:D-glucose binding"/>
    <property type="evidence" value="ECO:0007669"/>
    <property type="project" value="InterPro"/>
</dbReference>
<evidence type="ECO:0000256" key="2">
    <source>
        <dbReference type="ARBA" id="ARBA00005028"/>
    </source>
</evidence>
<feature type="domain" description="Hexokinase N-terminal" evidence="8">
    <location>
        <begin position="49"/>
        <end position="156"/>
    </location>
</feature>
<comment type="similarity">
    <text evidence="7">Belongs to the hexokinase family.</text>
</comment>
<keyword evidence="7" id="KW-0067">ATP-binding</keyword>
<dbReference type="OrthoDB" id="419537at2759"/>
<dbReference type="UniPathway" id="UPA00242"/>
<comment type="catalytic activity">
    <reaction evidence="6">
        <text>D-glucose + ATP = D-glucose 6-phosphate + ADP + H(+)</text>
        <dbReference type="Rhea" id="RHEA:17825"/>
        <dbReference type="ChEBI" id="CHEBI:4167"/>
        <dbReference type="ChEBI" id="CHEBI:15378"/>
        <dbReference type="ChEBI" id="CHEBI:30616"/>
        <dbReference type="ChEBI" id="CHEBI:61548"/>
        <dbReference type="ChEBI" id="CHEBI:456216"/>
        <dbReference type="EC" id="2.7.1.1"/>
    </reaction>
    <physiologicalReaction direction="left-to-right" evidence="6">
        <dbReference type="Rhea" id="RHEA:17826"/>
    </physiologicalReaction>
</comment>
<dbReference type="Gene3D" id="3.40.367.20">
    <property type="match status" value="1"/>
</dbReference>
<comment type="catalytic activity">
    <reaction evidence="5">
        <text>D-fructose + ATP = D-fructose 6-phosphate + ADP + H(+)</text>
        <dbReference type="Rhea" id="RHEA:16125"/>
        <dbReference type="ChEBI" id="CHEBI:15378"/>
        <dbReference type="ChEBI" id="CHEBI:30616"/>
        <dbReference type="ChEBI" id="CHEBI:37721"/>
        <dbReference type="ChEBI" id="CHEBI:61527"/>
        <dbReference type="ChEBI" id="CHEBI:456216"/>
        <dbReference type="EC" id="2.7.1.1"/>
    </reaction>
    <physiologicalReaction direction="left-to-right" evidence="5">
        <dbReference type="Rhea" id="RHEA:16126"/>
    </physiologicalReaction>
</comment>
<evidence type="ECO:0000313" key="9">
    <source>
        <dbReference type="EMBL" id="KHJ97762.1"/>
    </source>
</evidence>
<dbReference type="Proteomes" id="UP000053660">
    <property type="component" value="Unassembled WGS sequence"/>
</dbReference>
<sequence>MSRKQRREQARKDPATAIGTVSIFTDVLNSITSLFTSDTPELASNRRKIERICRCFVLNNEKLEQVMSVLEKCMDEGLSKEAGDQSTLKMLPTYVRAVPNGEESGEFLALDLGGTHFRVLFIKLNGREAEMTGKVYHVPESLRTGSGTNVLCALVASYRSLALAANLTYPAHSCRPLNPLFPFFNV</sequence>
<keyword evidence="3 7" id="KW-0324">Glycolysis</keyword>
<proteinExistence type="inferred from homology"/>
<dbReference type="GO" id="GO:0006006">
    <property type="term" value="P:glucose metabolic process"/>
    <property type="evidence" value="ECO:0007669"/>
    <property type="project" value="TreeGrafter"/>
</dbReference>
<dbReference type="InterPro" id="IPR043129">
    <property type="entry name" value="ATPase_NBD"/>
</dbReference>
<accession>A0A0B1TPL4</accession>
<evidence type="ECO:0000256" key="6">
    <source>
        <dbReference type="ARBA" id="ARBA00048160"/>
    </source>
</evidence>
<evidence type="ECO:0000313" key="10">
    <source>
        <dbReference type="Proteomes" id="UP000053660"/>
    </source>
</evidence>
<dbReference type="PROSITE" id="PS51748">
    <property type="entry name" value="HEXOKINASE_2"/>
    <property type="match status" value="1"/>
</dbReference>
<dbReference type="InterPro" id="IPR001312">
    <property type="entry name" value="Hexokinase"/>
</dbReference>
<evidence type="ECO:0000256" key="3">
    <source>
        <dbReference type="ARBA" id="ARBA00023152"/>
    </source>
</evidence>
<keyword evidence="7" id="KW-0808">Transferase</keyword>
<name>A0A0B1TPL4_OESDE</name>
<dbReference type="GO" id="GO:0008865">
    <property type="term" value="F:fructokinase activity"/>
    <property type="evidence" value="ECO:0007669"/>
    <property type="project" value="TreeGrafter"/>
</dbReference>
<dbReference type="SUPFAM" id="SSF53067">
    <property type="entry name" value="Actin-like ATPase domain"/>
    <property type="match status" value="1"/>
</dbReference>
<comment type="pathway">
    <text evidence="1">Carbohydrate degradation; glycolysis; D-glyceraldehyde 3-phosphate and glycerone phosphate from D-glucose: step 1/4.</text>
</comment>
<dbReference type="InterPro" id="IPR022672">
    <property type="entry name" value="Hexokinase_N"/>
</dbReference>
<dbReference type="GO" id="GO:0005829">
    <property type="term" value="C:cytosol"/>
    <property type="evidence" value="ECO:0007669"/>
    <property type="project" value="TreeGrafter"/>
</dbReference>
<keyword evidence="7" id="KW-0547">Nucleotide-binding</keyword>
<keyword evidence="7 9" id="KW-0418">Kinase</keyword>
<dbReference type="Pfam" id="PF00349">
    <property type="entry name" value="Hexokinase_1"/>
    <property type="match status" value="1"/>
</dbReference>
<evidence type="ECO:0000256" key="1">
    <source>
        <dbReference type="ARBA" id="ARBA00004888"/>
    </source>
</evidence>
<dbReference type="GO" id="GO:0006096">
    <property type="term" value="P:glycolytic process"/>
    <property type="evidence" value="ECO:0007669"/>
    <property type="project" value="UniProtKB-KW"/>
</dbReference>
<dbReference type="Gene3D" id="3.30.420.40">
    <property type="match status" value="1"/>
</dbReference>
<dbReference type="PANTHER" id="PTHR19443">
    <property type="entry name" value="HEXOKINASE"/>
    <property type="match status" value="1"/>
</dbReference>
<keyword evidence="10" id="KW-1185">Reference proteome</keyword>
<dbReference type="GO" id="GO:0005739">
    <property type="term" value="C:mitochondrion"/>
    <property type="evidence" value="ECO:0007669"/>
    <property type="project" value="TreeGrafter"/>
</dbReference>
<dbReference type="EMBL" id="KN549401">
    <property type="protein sequence ID" value="KHJ97762.1"/>
    <property type="molecule type" value="Genomic_DNA"/>
</dbReference>
<organism evidence="9 10">
    <name type="scientific">Oesophagostomum dentatum</name>
    <name type="common">Nodular worm</name>
    <dbReference type="NCBI Taxonomy" id="61180"/>
    <lineage>
        <taxon>Eukaryota</taxon>
        <taxon>Metazoa</taxon>
        <taxon>Ecdysozoa</taxon>
        <taxon>Nematoda</taxon>
        <taxon>Chromadorea</taxon>
        <taxon>Rhabditida</taxon>
        <taxon>Rhabditina</taxon>
        <taxon>Rhabditomorpha</taxon>
        <taxon>Strongyloidea</taxon>
        <taxon>Strongylidae</taxon>
        <taxon>Oesophagostomum</taxon>
    </lineage>
</organism>
<comment type="pathway">
    <text evidence="2">Carbohydrate metabolism; hexose metabolism.</text>
</comment>
<evidence type="ECO:0000259" key="8">
    <source>
        <dbReference type="Pfam" id="PF00349"/>
    </source>
</evidence>
<gene>
    <name evidence="9" type="ORF">OESDEN_02252</name>
</gene>
<evidence type="ECO:0000256" key="5">
    <source>
        <dbReference type="ARBA" id="ARBA00047905"/>
    </source>
</evidence>
<evidence type="ECO:0000256" key="7">
    <source>
        <dbReference type="RuleBase" id="RU362007"/>
    </source>
</evidence>
<dbReference type="EC" id="2.7.1.-" evidence="7"/>
<reference evidence="9 10" key="1">
    <citation type="submission" date="2014-03" db="EMBL/GenBank/DDBJ databases">
        <title>Draft genome of the hookworm Oesophagostomum dentatum.</title>
        <authorList>
            <person name="Mitreva M."/>
        </authorList>
    </citation>
    <scope>NUCLEOTIDE SEQUENCE [LARGE SCALE GENOMIC DNA]</scope>
    <source>
        <strain evidence="9 10">OD-Hann</strain>
    </source>
</reference>
<dbReference type="GO" id="GO:0004340">
    <property type="term" value="F:glucokinase activity"/>
    <property type="evidence" value="ECO:0007669"/>
    <property type="project" value="TreeGrafter"/>
</dbReference>
<dbReference type="GO" id="GO:0005524">
    <property type="term" value="F:ATP binding"/>
    <property type="evidence" value="ECO:0007669"/>
    <property type="project" value="UniProtKB-UniRule"/>
</dbReference>
<comment type="catalytic activity">
    <reaction evidence="4">
        <text>a D-hexose + ATP = a D-hexose 6-phosphate + ADP + H(+)</text>
        <dbReference type="Rhea" id="RHEA:22740"/>
        <dbReference type="ChEBI" id="CHEBI:4194"/>
        <dbReference type="ChEBI" id="CHEBI:15378"/>
        <dbReference type="ChEBI" id="CHEBI:30616"/>
        <dbReference type="ChEBI" id="CHEBI:229467"/>
        <dbReference type="ChEBI" id="CHEBI:456216"/>
        <dbReference type="EC" id="2.7.1.1"/>
    </reaction>
    <physiologicalReaction direction="left-to-right" evidence="4">
        <dbReference type="Rhea" id="RHEA:22741"/>
    </physiologicalReaction>
</comment>
<dbReference type="AlphaFoldDB" id="A0A0B1TPL4"/>
<dbReference type="GO" id="GO:0001678">
    <property type="term" value="P:intracellular glucose homeostasis"/>
    <property type="evidence" value="ECO:0007669"/>
    <property type="project" value="InterPro"/>
</dbReference>
<protein>
    <recommendedName>
        <fullName evidence="7">Phosphotransferase</fullName>
        <ecNumber evidence="7">2.7.1.-</ecNumber>
    </recommendedName>
</protein>
<evidence type="ECO:0000256" key="4">
    <source>
        <dbReference type="ARBA" id="ARBA00044613"/>
    </source>
</evidence>
<dbReference type="PANTHER" id="PTHR19443:SF16">
    <property type="entry name" value="HEXOKINASE TYPE 1-RELATED"/>
    <property type="match status" value="1"/>
</dbReference>